<dbReference type="InterPro" id="IPR027417">
    <property type="entry name" value="P-loop_NTPase"/>
</dbReference>
<dbReference type="GO" id="GO:0005524">
    <property type="term" value="F:ATP binding"/>
    <property type="evidence" value="ECO:0007669"/>
    <property type="project" value="UniProtKB-KW"/>
</dbReference>
<accession>A0A172YDG7</accession>
<dbReference type="PANTHER" id="PTHR43790:SF1">
    <property type="entry name" value="XYLOSE IMPORT ATP-BINDING PROTEIN XYLG"/>
    <property type="match status" value="1"/>
</dbReference>
<dbReference type="CDD" id="cd03215">
    <property type="entry name" value="ABC_Carb_Monos_II"/>
    <property type="match status" value="1"/>
</dbReference>
<dbReference type="PROSITE" id="PS00211">
    <property type="entry name" value="ABC_TRANSPORTER_1"/>
    <property type="match status" value="1"/>
</dbReference>
<keyword evidence="3" id="KW-0762">Sugar transport</keyword>
<dbReference type="SMART" id="SM00382">
    <property type="entry name" value="AAA"/>
    <property type="match status" value="2"/>
</dbReference>
<evidence type="ECO:0000256" key="8">
    <source>
        <dbReference type="ARBA" id="ARBA00023136"/>
    </source>
</evidence>
<dbReference type="EMBL" id="CP015243">
    <property type="protein sequence ID" value="ANF57273.1"/>
    <property type="molecule type" value="Genomic_DNA"/>
</dbReference>
<feature type="domain" description="ABC transporter" evidence="9">
    <location>
        <begin position="6"/>
        <end position="250"/>
    </location>
</feature>
<evidence type="ECO:0000256" key="1">
    <source>
        <dbReference type="ARBA" id="ARBA00022448"/>
    </source>
</evidence>
<dbReference type="SUPFAM" id="SSF52540">
    <property type="entry name" value="P-loop containing nucleoside triphosphate hydrolases"/>
    <property type="match status" value="2"/>
</dbReference>
<reference evidence="10 11" key="1">
    <citation type="submission" date="2016-04" db="EMBL/GenBank/DDBJ databases">
        <title>Complete Genome Sequence of Halotalea alkalilenta IHB B 13600.</title>
        <authorList>
            <person name="Swarnkar M.K."/>
            <person name="Sharma A."/>
            <person name="Kaushal K."/>
            <person name="Soni R."/>
            <person name="Rana S."/>
            <person name="Singh A.K."/>
            <person name="Gulati A."/>
        </authorList>
    </citation>
    <scope>NUCLEOTIDE SEQUENCE [LARGE SCALE GENOMIC DNA]</scope>
    <source>
        <strain evidence="10 11">IHB B 13600</strain>
    </source>
</reference>
<gene>
    <name evidence="10" type="ORF">A5892_07205</name>
</gene>
<keyword evidence="8" id="KW-0472">Membrane</keyword>
<dbReference type="InterPro" id="IPR003593">
    <property type="entry name" value="AAA+_ATPase"/>
</dbReference>
<dbReference type="Gene3D" id="3.40.50.300">
    <property type="entry name" value="P-loop containing nucleotide triphosphate hydrolases"/>
    <property type="match status" value="2"/>
</dbReference>
<evidence type="ECO:0000313" key="10">
    <source>
        <dbReference type="EMBL" id="ANF57273.1"/>
    </source>
</evidence>
<dbReference type="PANTHER" id="PTHR43790">
    <property type="entry name" value="CARBOHYDRATE TRANSPORT ATP-BINDING PROTEIN MG119-RELATED"/>
    <property type="match status" value="1"/>
</dbReference>
<evidence type="ECO:0000256" key="5">
    <source>
        <dbReference type="ARBA" id="ARBA00022741"/>
    </source>
</evidence>
<dbReference type="AlphaFoldDB" id="A0A172YDG7"/>
<dbReference type="KEGG" id="haa:A5892_07205"/>
<dbReference type="PROSITE" id="PS50893">
    <property type="entry name" value="ABC_TRANSPORTER_2"/>
    <property type="match status" value="2"/>
</dbReference>
<organism evidence="10 11">
    <name type="scientific">Halotalea alkalilenta</name>
    <dbReference type="NCBI Taxonomy" id="376489"/>
    <lineage>
        <taxon>Bacteria</taxon>
        <taxon>Pseudomonadati</taxon>
        <taxon>Pseudomonadota</taxon>
        <taxon>Gammaproteobacteria</taxon>
        <taxon>Oceanospirillales</taxon>
        <taxon>Halomonadaceae</taxon>
        <taxon>Halotalea</taxon>
    </lineage>
</organism>
<evidence type="ECO:0000256" key="4">
    <source>
        <dbReference type="ARBA" id="ARBA00022737"/>
    </source>
</evidence>
<dbReference type="InterPro" id="IPR017871">
    <property type="entry name" value="ABC_transporter-like_CS"/>
</dbReference>
<dbReference type="GO" id="GO:0016887">
    <property type="term" value="F:ATP hydrolysis activity"/>
    <property type="evidence" value="ECO:0007669"/>
    <property type="project" value="InterPro"/>
</dbReference>
<evidence type="ECO:0000256" key="6">
    <source>
        <dbReference type="ARBA" id="ARBA00022840"/>
    </source>
</evidence>
<proteinExistence type="predicted"/>
<dbReference type="InterPro" id="IPR003439">
    <property type="entry name" value="ABC_transporter-like_ATP-bd"/>
</dbReference>
<evidence type="ECO:0000256" key="2">
    <source>
        <dbReference type="ARBA" id="ARBA00022475"/>
    </source>
</evidence>
<evidence type="ECO:0000259" key="9">
    <source>
        <dbReference type="PROSITE" id="PS50893"/>
    </source>
</evidence>
<keyword evidence="7" id="KW-1278">Translocase</keyword>
<dbReference type="Proteomes" id="UP000077875">
    <property type="component" value="Chromosome"/>
</dbReference>
<keyword evidence="5" id="KW-0547">Nucleotide-binding</keyword>
<dbReference type="STRING" id="376489.A5892_07205"/>
<dbReference type="Pfam" id="PF00005">
    <property type="entry name" value="ABC_tran"/>
    <property type="match status" value="2"/>
</dbReference>
<sequence length="502" mass="54847">MGDLALRADHVNKIFGHSRVLDDVSFELRRGEVLCLAGENGCGKSTLIKILNGVYTPEAGAVFSFGDGTDAGDDTTISHITPREARARGIHVIWQDLALFAHLSVAENIVFDDYVANPMRPLSYRAARQQAREVIERLGVELDPDTRVEELSIARRQLVAIARVIRAGARIIFMDEPTASLTRNEVRTLLDLTRALSAQGISIVFVSHRLAEVLAVCQRVTVLRNGKLVGTYPTEGMTQARLSQLMTGQELNLVPRQTAPSGEPVLELRGLSRRGEFEDVSLTLNRGEILGLTGLLGAGRTELAHVIFGMTQPTAGEMRMHGKRLTLRSNRDAIRHGIAYVSEDRLNLGLVQSQSINMNTAVTVLGELEKPRGFLSPSRVRALTAEWIRRLGTKVSDAELAVSSLSGGNQQRVVIAKWLATNPKVLILDCPTVGVDIGAKAGIFEIIRQLADDGMAIILISDEAGEIWMNADRVIVLHEGRVSQELIPADTTEESLEEIINA</sequence>
<dbReference type="CDD" id="cd03216">
    <property type="entry name" value="ABC_Carb_Monos_I"/>
    <property type="match status" value="1"/>
</dbReference>
<dbReference type="InterPro" id="IPR050107">
    <property type="entry name" value="ABC_carbohydrate_import_ATPase"/>
</dbReference>
<keyword evidence="2" id="KW-1003">Cell membrane</keyword>
<feature type="domain" description="ABC transporter" evidence="9">
    <location>
        <begin position="260"/>
        <end position="499"/>
    </location>
</feature>
<name>A0A172YDG7_9GAMM</name>
<evidence type="ECO:0000256" key="7">
    <source>
        <dbReference type="ARBA" id="ARBA00022967"/>
    </source>
</evidence>
<keyword evidence="1" id="KW-0813">Transport</keyword>
<keyword evidence="11" id="KW-1185">Reference proteome</keyword>
<dbReference type="RefSeq" id="WP_064122229.1">
    <property type="nucleotide sequence ID" value="NZ_CP015243.1"/>
</dbReference>
<keyword evidence="6" id="KW-0067">ATP-binding</keyword>
<protein>
    <submittedName>
        <fullName evidence="10">Lipase</fullName>
    </submittedName>
</protein>
<evidence type="ECO:0000256" key="3">
    <source>
        <dbReference type="ARBA" id="ARBA00022597"/>
    </source>
</evidence>
<keyword evidence="4" id="KW-0677">Repeat</keyword>
<evidence type="ECO:0000313" key="11">
    <source>
        <dbReference type="Proteomes" id="UP000077875"/>
    </source>
</evidence>